<dbReference type="Proteomes" id="UP000658127">
    <property type="component" value="Unassembled WGS sequence"/>
</dbReference>
<dbReference type="InterPro" id="IPR056463">
    <property type="entry name" value="DUF7373_C"/>
</dbReference>
<dbReference type="RefSeq" id="WP_189030625.1">
    <property type="nucleotide sequence ID" value="NZ_BMNE01000004.1"/>
</dbReference>
<name>A0ABQ2KPI4_9NOCA</name>
<comment type="caution">
    <text evidence="3">The sequence shown here is derived from an EMBL/GenBank/DDBJ whole genome shotgun (WGS) entry which is preliminary data.</text>
</comment>
<evidence type="ECO:0000259" key="2">
    <source>
        <dbReference type="Pfam" id="PF24092"/>
    </source>
</evidence>
<gene>
    <name evidence="3" type="ORF">GCM10011610_41150</name>
</gene>
<dbReference type="EMBL" id="BMNE01000004">
    <property type="protein sequence ID" value="GGN86156.1"/>
    <property type="molecule type" value="Genomic_DNA"/>
</dbReference>
<dbReference type="Pfam" id="PF24088">
    <property type="entry name" value="DUF7373"/>
    <property type="match status" value="1"/>
</dbReference>
<reference evidence="4" key="1">
    <citation type="journal article" date="2019" name="Int. J. Syst. Evol. Microbiol.">
        <title>The Global Catalogue of Microorganisms (GCM) 10K type strain sequencing project: providing services to taxonomists for standard genome sequencing and annotation.</title>
        <authorList>
            <consortium name="The Broad Institute Genomics Platform"/>
            <consortium name="The Broad Institute Genome Sequencing Center for Infectious Disease"/>
            <person name="Wu L."/>
            <person name="Ma J."/>
        </authorList>
    </citation>
    <scope>NUCLEOTIDE SEQUENCE [LARGE SCALE GENOMIC DNA]</scope>
    <source>
        <strain evidence="4">CGMCC 4.7329</strain>
    </source>
</reference>
<feature type="domain" description="DUF7373" evidence="1">
    <location>
        <begin position="46"/>
        <end position="241"/>
    </location>
</feature>
<dbReference type="Pfam" id="PF24092">
    <property type="entry name" value="DUF7373_C"/>
    <property type="match status" value="1"/>
</dbReference>
<evidence type="ECO:0000259" key="1">
    <source>
        <dbReference type="Pfam" id="PF24088"/>
    </source>
</evidence>
<accession>A0ABQ2KPI4</accession>
<feature type="domain" description="DUF7373" evidence="2">
    <location>
        <begin position="246"/>
        <end position="391"/>
    </location>
</feature>
<sequence>MVTLGIALSACGGGSEAAAPAPAVDVAKVDSGNYPTTAVDLSSSRVPTSGALREAIRIGAATPVAFQVDSRFVFANGYAGGRHITQADSPYFGGAGIETKDFNATIPGVVAGWETSAQRRKELNAGRDVSTITLRFETADQAKFAATELSNRTPGTAHQVPGYSDALVKLEAKKEPLPVQNVRAWLVRGDMLLFVQVADWIGLPYDPTADAVVAQRFFDKQIEMLRSYTPTPLRDIEKLPLDTENLLSRTLPTEASKRPSKGTSSSAVYPTQAVLHLEEFPAVINAAYADAGIDYVSFDSGSVYRTRDEAAANRFRAALDNETIGDVDYMKVDGPPNLPVVHCFNAKPEVKYASDAPPTCHGVIGRYVFGVSGTNLQDVYQRAAAQYKLLVGFN</sequence>
<organism evidence="3 4">
    <name type="scientific">Nocardia rhizosphaerihabitans</name>
    <dbReference type="NCBI Taxonomy" id="1691570"/>
    <lineage>
        <taxon>Bacteria</taxon>
        <taxon>Bacillati</taxon>
        <taxon>Actinomycetota</taxon>
        <taxon>Actinomycetes</taxon>
        <taxon>Mycobacteriales</taxon>
        <taxon>Nocardiaceae</taxon>
        <taxon>Nocardia</taxon>
    </lineage>
</organism>
<keyword evidence="4" id="KW-1185">Reference proteome</keyword>
<proteinExistence type="predicted"/>
<protein>
    <submittedName>
        <fullName evidence="3">Uncharacterized protein</fullName>
    </submittedName>
</protein>
<dbReference type="InterPro" id="IPR055797">
    <property type="entry name" value="DUF7373"/>
</dbReference>
<evidence type="ECO:0000313" key="3">
    <source>
        <dbReference type="EMBL" id="GGN86156.1"/>
    </source>
</evidence>
<evidence type="ECO:0000313" key="4">
    <source>
        <dbReference type="Proteomes" id="UP000658127"/>
    </source>
</evidence>